<dbReference type="STRING" id="215637.A0A4Q0A0D4"/>
<keyword evidence="3" id="KW-0677">Repeat</keyword>
<keyword evidence="6" id="KW-0539">Nucleus</keyword>
<dbReference type="Pfam" id="PF00412">
    <property type="entry name" value="LIM"/>
    <property type="match status" value="2"/>
</dbReference>
<keyword evidence="5 7" id="KW-0440">LIM domain</keyword>
<dbReference type="GO" id="GO:0046872">
    <property type="term" value="F:metal ion binding"/>
    <property type="evidence" value="ECO:0007669"/>
    <property type="project" value="UniProtKB-KW"/>
</dbReference>
<accession>A0A4Q0A0D4</accession>
<feature type="region of interest" description="Disordered" evidence="8">
    <location>
        <begin position="77"/>
        <end position="114"/>
    </location>
</feature>
<dbReference type="FunFam" id="2.10.110.10:FF:000001">
    <property type="entry name" value="Cysteine and glycine-rich protein 1"/>
    <property type="match status" value="2"/>
</dbReference>
<dbReference type="GO" id="GO:0030036">
    <property type="term" value="P:actin cytoskeleton organization"/>
    <property type="evidence" value="ECO:0007669"/>
    <property type="project" value="TreeGrafter"/>
</dbReference>
<evidence type="ECO:0000256" key="5">
    <source>
        <dbReference type="ARBA" id="ARBA00023038"/>
    </source>
</evidence>
<protein>
    <recommendedName>
        <fullName evidence="9">LIM zinc-binding domain-containing protein</fullName>
    </recommendedName>
</protein>
<feature type="domain" description="LIM zinc-binding" evidence="9">
    <location>
        <begin position="8"/>
        <end position="68"/>
    </location>
</feature>
<dbReference type="EMBL" id="ML002353">
    <property type="protein sequence ID" value="RKP38570.1"/>
    <property type="molecule type" value="Genomic_DNA"/>
</dbReference>
<dbReference type="CDD" id="cd09326">
    <property type="entry name" value="LIM_CRP_like"/>
    <property type="match status" value="2"/>
</dbReference>
<evidence type="ECO:0000256" key="8">
    <source>
        <dbReference type="SAM" id="MobiDB-lite"/>
    </source>
</evidence>
<evidence type="ECO:0000313" key="11">
    <source>
        <dbReference type="Proteomes" id="UP000268162"/>
    </source>
</evidence>
<keyword evidence="11" id="KW-1185">Reference proteome</keyword>
<feature type="domain" description="LIM zinc-binding" evidence="9">
    <location>
        <begin position="150"/>
        <end position="210"/>
    </location>
</feature>
<evidence type="ECO:0000256" key="1">
    <source>
        <dbReference type="ARBA" id="ARBA00004123"/>
    </source>
</evidence>
<evidence type="ECO:0000256" key="7">
    <source>
        <dbReference type="PROSITE-ProRule" id="PRU00125"/>
    </source>
</evidence>
<dbReference type="PANTHER" id="PTHR24215">
    <property type="entry name" value="RHO-GTPASE-ACTIVATING PROTEIN LRG1"/>
    <property type="match status" value="1"/>
</dbReference>
<organism evidence="10 11">
    <name type="scientific">Dimargaris cristalligena</name>
    <dbReference type="NCBI Taxonomy" id="215637"/>
    <lineage>
        <taxon>Eukaryota</taxon>
        <taxon>Fungi</taxon>
        <taxon>Fungi incertae sedis</taxon>
        <taxon>Zoopagomycota</taxon>
        <taxon>Kickxellomycotina</taxon>
        <taxon>Dimargaritomycetes</taxon>
        <taxon>Dimargaritales</taxon>
        <taxon>Dimargaritaceae</taxon>
        <taxon>Dimargaris</taxon>
    </lineage>
</organism>
<proteinExistence type="predicted"/>
<feature type="compositionally biased region" description="Low complexity" evidence="8">
    <location>
        <begin position="86"/>
        <end position="103"/>
    </location>
</feature>
<dbReference type="Gene3D" id="2.10.110.10">
    <property type="entry name" value="Cysteine Rich Protein"/>
    <property type="match status" value="2"/>
</dbReference>
<gene>
    <name evidence="10" type="ORF">BJ085DRAFT_14036</name>
</gene>
<dbReference type="InterPro" id="IPR001781">
    <property type="entry name" value="Znf_LIM"/>
</dbReference>
<keyword evidence="2 7" id="KW-0479">Metal-binding</keyword>
<dbReference type="Proteomes" id="UP000268162">
    <property type="component" value="Unassembled WGS sequence"/>
</dbReference>
<comment type="subcellular location">
    <subcellularLocation>
        <location evidence="1">Nucleus</location>
    </subcellularLocation>
</comment>
<feature type="non-terminal residue" evidence="10">
    <location>
        <position position="1"/>
    </location>
</feature>
<evidence type="ECO:0000256" key="4">
    <source>
        <dbReference type="ARBA" id="ARBA00022833"/>
    </source>
</evidence>
<dbReference type="PROSITE" id="PS00478">
    <property type="entry name" value="LIM_DOMAIN_1"/>
    <property type="match status" value="2"/>
</dbReference>
<name>A0A4Q0A0D4_9FUNG</name>
<dbReference type="GO" id="GO:0005737">
    <property type="term" value="C:cytoplasm"/>
    <property type="evidence" value="ECO:0007669"/>
    <property type="project" value="TreeGrafter"/>
</dbReference>
<evidence type="ECO:0000256" key="6">
    <source>
        <dbReference type="ARBA" id="ARBA00023242"/>
    </source>
</evidence>
<dbReference type="SUPFAM" id="SSF57716">
    <property type="entry name" value="Glucocorticoid receptor-like (DNA-binding domain)"/>
    <property type="match status" value="4"/>
</dbReference>
<dbReference type="PROSITE" id="PS50023">
    <property type="entry name" value="LIM_DOMAIN_2"/>
    <property type="match status" value="2"/>
</dbReference>
<dbReference type="AlphaFoldDB" id="A0A4Q0A0D4"/>
<dbReference type="GO" id="GO:0005634">
    <property type="term" value="C:nucleus"/>
    <property type="evidence" value="ECO:0007669"/>
    <property type="project" value="UniProtKB-SubCell"/>
</dbReference>
<sequence>AMRFAAAPKCPRCGKSVFVAEQVIGPNGPWHRACLTCAQCNVRLDANRLLDSDGEAYCKLCHHKLFGPRGYNLVGGTAPASPSEDQAPARSPAAPRFPTAATAPQPPKSSTEIGATKSISLVGSGGITPGGWTSGSSYVPRKLNLNINSDQCAKCHKVVYAAESINGVGKKYHRSCFKCTECKGTLSASNLTENDNLPYCKRCYARLFGPKGYGFAGGAAFLTTEGSAR</sequence>
<reference evidence="11" key="1">
    <citation type="journal article" date="2018" name="Nat. Microbiol.">
        <title>Leveraging single-cell genomics to expand the fungal tree of life.</title>
        <authorList>
            <person name="Ahrendt S.R."/>
            <person name="Quandt C.A."/>
            <person name="Ciobanu D."/>
            <person name="Clum A."/>
            <person name="Salamov A."/>
            <person name="Andreopoulos B."/>
            <person name="Cheng J.F."/>
            <person name="Woyke T."/>
            <person name="Pelin A."/>
            <person name="Henrissat B."/>
            <person name="Reynolds N.K."/>
            <person name="Benny G.L."/>
            <person name="Smith M.E."/>
            <person name="James T.Y."/>
            <person name="Grigoriev I.V."/>
        </authorList>
    </citation>
    <scope>NUCLEOTIDE SEQUENCE [LARGE SCALE GENOMIC DNA]</scope>
    <source>
        <strain evidence="11">RSA 468</strain>
    </source>
</reference>
<keyword evidence="4 7" id="KW-0862">Zinc</keyword>
<dbReference type="PANTHER" id="PTHR24215:SF35">
    <property type="entry name" value="MUSCLE LIM PROTEIN MLP84B"/>
    <property type="match status" value="1"/>
</dbReference>
<evidence type="ECO:0000313" key="10">
    <source>
        <dbReference type="EMBL" id="RKP38570.1"/>
    </source>
</evidence>
<evidence type="ECO:0000256" key="3">
    <source>
        <dbReference type="ARBA" id="ARBA00022737"/>
    </source>
</evidence>
<evidence type="ECO:0000259" key="9">
    <source>
        <dbReference type="PROSITE" id="PS50023"/>
    </source>
</evidence>
<evidence type="ECO:0000256" key="2">
    <source>
        <dbReference type="ARBA" id="ARBA00022723"/>
    </source>
</evidence>
<dbReference type="SMART" id="SM00132">
    <property type="entry name" value="LIM"/>
    <property type="match status" value="2"/>
</dbReference>